<feature type="transmembrane region" description="Helical" evidence="6">
    <location>
        <begin position="325"/>
        <end position="346"/>
    </location>
</feature>
<feature type="transmembrane region" description="Helical" evidence="6">
    <location>
        <begin position="104"/>
        <end position="127"/>
    </location>
</feature>
<reference evidence="8" key="1">
    <citation type="journal article" date="2014" name="Int. J. Syst. Evol. Microbiol.">
        <title>Complete genome sequence of Corynebacterium casei LMG S-19264T (=DSM 44701T), isolated from a smear-ripened cheese.</title>
        <authorList>
            <consortium name="US DOE Joint Genome Institute (JGI-PGF)"/>
            <person name="Walter F."/>
            <person name="Albersmeier A."/>
            <person name="Kalinowski J."/>
            <person name="Ruckert C."/>
        </authorList>
    </citation>
    <scope>NUCLEOTIDE SEQUENCE</scope>
    <source>
        <strain evidence="8">JCM 4637</strain>
    </source>
</reference>
<evidence type="ECO:0000256" key="4">
    <source>
        <dbReference type="ARBA" id="ARBA00022989"/>
    </source>
</evidence>
<keyword evidence="2" id="KW-1003">Cell membrane</keyword>
<evidence type="ECO:0000256" key="3">
    <source>
        <dbReference type="ARBA" id="ARBA00022692"/>
    </source>
</evidence>
<name>A0A918WSL9_9ACTN</name>
<organism evidence="8 9">
    <name type="scientific">Streptomyces finlayi</name>
    <dbReference type="NCBI Taxonomy" id="67296"/>
    <lineage>
        <taxon>Bacteria</taxon>
        <taxon>Bacillati</taxon>
        <taxon>Actinomycetota</taxon>
        <taxon>Actinomycetes</taxon>
        <taxon>Kitasatosporales</taxon>
        <taxon>Streptomycetaceae</taxon>
        <taxon>Streptomyces</taxon>
    </lineage>
</organism>
<dbReference type="RefSeq" id="WP_189820932.1">
    <property type="nucleotide sequence ID" value="NZ_BMVC01000001.1"/>
</dbReference>
<dbReference type="AlphaFoldDB" id="A0A918WSL9"/>
<dbReference type="InterPro" id="IPR038766">
    <property type="entry name" value="Membrane_comp_ABC_pdt"/>
</dbReference>
<feature type="transmembrane region" description="Helical" evidence="6">
    <location>
        <begin position="222"/>
        <end position="242"/>
    </location>
</feature>
<feature type="transmembrane region" description="Helical" evidence="6">
    <location>
        <begin position="189"/>
        <end position="210"/>
    </location>
</feature>
<dbReference type="PANTHER" id="PTHR30287">
    <property type="entry name" value="MEMBRANE COMPONENT OF PREDICTED ABC SUPERFAMILY METABOLITE UPTAKE TRANSPORTER"/>
    <property type="match status" value="1"/>
</dbReference>
<keyword evidence="3 6" id="KW-0812">Transmembrane</keyword>
<evidence type="ECO:0000256" key="2">
    <source>
        <dbReference type="ARBA" id="ARBA00022475"/>
    </source>
</evidence>
<evidence type="ECO:0000256" key="1">
    <source>
        <dbReference type="ARBA" id="ARBA00004651"/>
    </source>
</evidence>
<protein>
    <recommendedName>
        <fullName evidence="7">ABC3 transporter permease C-terminal domain-containing protein</fullName>
    </recommendedName>
</protein>
<proteinExistence type="predicted"/>
<feature type="transmembrane region" description="Helical" evidence="6">
    <location>
        <begin position="147"/>
        <end position="168"/>
    </location>
</feature>
<feature type="domain" description="ABC3 transporter permease C-terminal" evidence="7">
    <location>
        <begin position="326"/>
        <end position="429"/>
    </location>
</feature>
<feature type="transmembrane region" description="Helical" evidence="6">
    <location>
        <begin position="50"/>
        <end position="73"/>
    </location>
</feature>
<keyword evidence="4 6" id="KW-1133">Transmembrane helix</keyword>
<feature type="transmembrane region" description="Helical" evidence="6">
    <location>
        <begin position="367"/>
        <end position="396"/>
    </location>
</feature>
<dbReference type="InterPro" id="IPR003838">
    <property type="entry name" value="ABC3_permease_C"/>
</dbReference>
<evidence type="ECO:0000313" key="9">
    <source>
        <dbReference type="Proteomes" id="UP000638353"/>
    </source>
</evidence>
<comment type="subcellular location">
    <subcellularLocation>
        <location evidence="1">Cell membrane</location>
        <topology evidence="1">Multi-pass membrane protein</topology>
    </subcellularLocation>
</comment>
<dbReference type="EMBL" id="BMVC01000001">
    <property type="protein sequence ID" value="GHC78717.1"/>
    <property type="molecule type" value="Genomic_DNA"/>
</dbReference>
<dbReference type="Proteomes" id="UP000638353">
    <property type="component" value="Unassembled WGS sequence"/>
</dbReference>
<dbReference type="PANTHER" id="PTHR30287:SF1">
    <property type="entry name" value="INNER MEMBRANE PROTEIN"/>
    <property type="match status" value="1"/>
</dbReference>
<evidence type="ECO:0000256" key="6">
    <source>
        <dbReference type="SAM" id="Phobius"/>
    </source>
</evidence>
<gene>
    <name evidence="8" type="ORF">GCM10010334_04340</name>
</gene>
<dbReference type="Pfam" id="PF02687">
    <property type="entry name" value="FtsX"/>
    <property type="match status" value="2"/>
</dbReference>
<comment type="caution">
    <text evidence="8">The sequence shown here is derived from an EMBL/GenBank/DDBJ whole genome shotgun (WGS) entry which is preliminary data.</text>
</comment>
<feature type="domain" description="ABC3 transporter permease C-terminal" evidence="7">
    <location>
        <begin position="56"/>
        <end position="172"/>
    </location>
</feature>
<dbReference type="GO" id="GO:0005886">
    <property type="term" value="C:plasma membrane"/>
    <property type="evidence" value="ECO:0007669"/>
    <property type="project" value="UniProtKB-SubCell"/>
</dbReference>
<keyword evidence="5 6" id="KW-0472">Membrane</keyword>
<evidence type="ECO:0000313" key="8">
    <source>
        <dbReference type="EMBL" id="GHC78717.1"/>
    </source>
</evidence>
<evidence type="ECO:0000256" key="5">
    <source>
        <dbReference type="ARBA" id="ARBA00023136"/>
    </source>
</evidence>
<evidence type="ECO:0000259" key="7">
    <source>
        <dbReference type="Pfam" id="PF02687"/>
    </source>
</evidence>
<feature type="transmembrane region" description="Helical" evidence="6">
    <location>
        <begin position="283"/>
        <end position="305"/>
    </location>
</feature>
<reference evidence="8" key="2">
    <citation type="submission" date="2020-09" db="EMBL/GenBank/DDBJ databases">
        <authorList>
            <person name="Sun Q."/>
            <person name="Ohkuma M."/>
        </authorList>
    </citation>
    <scope>NUCLEOTIDE SEQUENCE</scope>
    <source>
        <strain evidence="8">JCM 4637</strain>
    </source>
</reference>
<accession>A0A918WSL9</accession>
<feature type="transmembrane region" description="Helical" evidence="6">
    <location>
        <begin position="408"/>
        <end position="428"/>
    </location>
</feature>
<sequence length="445" mass="45391">MLKFAFAGLRAKPASFAGLAVALLLAVLVITLFGSLVVTALGGGGDERLAMIGGAFGEIAMLMALFVVANTLAFSVRQQARELVLLRTSGATPVQIKRLIRHEVLLVTLLVSPPGWLLGGWGARRFLAELVARDLAPAGALVQWSPWPPLAGTAVTLLVGVGATKIAVRRAVGGRPSAAMAQTREEGRTGWLRGLLGLLVIGGTVPLLVLTTRQPLDKAAQLALLGSLLCMTAVGLLAPVLARPAVTLLGLPFRLAGARHRGDGGGALAADNLRGNAHRLSSALIPIALLVGLSTTFAAVTGTLEQVAPPGAYAESDAWLRGVELAMLAGFGAVATVNTLVSLTVARRREYALLALTGATRRQLMRMLGTEATLTAMAGVLLGLLVAAPMSIAFALSATGSALPAVPLPSVGPLVLGAVALTVLTVLLTGTRATAQPAVAAAVTP</sequence>